<dbReference type="OrthoDB" id="6780283at2759"/>
<dbReference type="EMBL" id="OU896719">
    <property type="protein sequence ID" value="CAH1119756.1"/>
    <property type="molecule type" value="Genomic_DNA"/>
</dbReference>
<feature type="compositionally biased region" description="Basic residues" evidence="1">
    <location>
        <begin position="207"/>
        <end position="217"/>
    </location>
</feature>
<dbReference type="Proteomes" id="UP001153737">
    <property type="component" value="Chromosome 13"/>
</dbReference>
<feature type="compositionally biased region" description="Acidic residues" evidence="1">
    <location>
        <begin position="79"/>
        <end position="99"/>
    </location>
</feature>
<evidence type="ECO:0000256" key="1">
    <source>
        <dbReference type="SAM" id="MobiDB-lite"/>
    </source>
</evidence>
<feature type="region of interest" description="Disordered" evidence="1">
    <location>
        <begin position="158"/>
        <end position="249"/>
    </location>
</feature>
<sequence length="417" mass="47910">MVKKRLRTSRKQSDSDEIDSESDFGDDPPYDPTPKKYSLRQRNKRTTFTDADFQYDDEELPHELSSELPPNISPKPPSDDEDFEVEKELDLDEAPESEFIDPSTYINSIEPENTEVPLDTDELVDFEDMIRADIVVNKNRIDYDNVIQKTEIKVQPLTESERMAMSKKKTKPIKKMRKPKRRNSDMDEGHFLAPLIQEEGDEDYHPYKPKRERKQKKRADGEIDSSLLEPEMEVQEEEYEDKDDEDYNPDDDLEYPEIPFLNASLIETKSFGDVETNFQDENSYQTPVNESPVHAALTVDSTSTESSTIKAPNSPLNTNIQKTIEEMGPSECQNDDKTIEEIITTNNESNICQETVSHQDSTEKTNDILESSISVNGTVSQLENPEVHFVHKLEEEEADDDVVLIDDSKDDIIVLDD</sequence>
<gene>
    <name evidence="2" type="ORF">PHAECO_LOCUS3526</name>
</gene>
<feature type="compositionally biased region" description="Basic residues" evidence="1">
    <location>
        <begin position="165"/>
        <end position="181"/>
    </location>
</feature>
<protein>
    <submittedName>
        <fullName evidence="2">Uncharacterized protein</fullName>
    </submittedName>
</protein>
<feature type="compositionally biased region" description="Basic residues" evidence="1">
    <location>
        <begin position="1"/>
        <end position="10"/>
    </location>
</feature>
<keyword evidence="3" id="KW-1185">Reference proteome</keyword>
<name>A0A9P0GIY7_PHACE</name>
<proteinExistence type="predicted"/>
<feature type="compositionally biased region" description="Acidic residues" evidence="1">
    <location>
        <begin position="230"/>
        <end position="249"/>
    </location>
</feature>
<feature type="region of interest" description="Disordered" evidence="1">
    <location>
        <begin position="1"/>
        <end position="103"/>
    </location>
</feature>
<accession>A0A9P0GIY7</accession>
<feature type="compositionally biased region" description="Acidic residues" evidence="1">
    <location>
        <begin position="15"/>
        <end position="29"/>
    </location>
</feature>
<reference evidence="2" key="1">
    <citation type="submission" date="2022-01" db="EMBL/GenBank/DDBJ databases">
        <authorList>
            <person name="King R."/>
        </authorList>
    </citation>
    <scope>NUCLEOTIDE SEQUENCE</scope>
</reference>
<organism evidence="2 3">
    <name type="scientific">Phaedon cochleariae</name>
    <name type="common">Mustard beetle</name>
    <dbReference type="NCBI Taxonomy" id="80249"/>
    <lineage>
        <taxon>Eukaryota</taxon>
        <taxon>Metazoa</taxon>
        <taxon>Ecdysozoa</taxon>
        <taxon>Arthropoda</taxon>
        <taxon>Hexapoda</taxon>
        <taxon>Insecta</taxon>
        <taxon>Pterygota</taxon>
        <taxon>Neoptera</taxon>
        <taxon>Endopterygota</taxon>
        <taxon>Coleoptera</taxon>
        <taxon>Polyphaga</taxon>
        <taxon>Cucujiformia</taxon>
        <taxon>Chrysomeloidea</taxon>
        <taxon>Chrysomelidae</taxon>
        <taxon>Chrysomelinae</taxon>
        <taxon>Chrysomelini</taxon>
        <taxon>Phaedon</taxon>
    </lineage>
</organism>
<evidence type="ECO:0000313" key="2">
    <source>
        <dbReference type="EMBL" id="CAH1119756.1"/>
    </source>
</evidence>
<dbReference type="AlphaFoldDB" id="A0A9P0GIY7"/>
<reference evidence="2" key="2">
    <citation type="submission" date="2022-10" db="EMBL/GenBank/DDBJ databases">
        <authorList>
            <consortium name="ENA_rothamsted_submissions"/>
            <consortium name="culmorum"/>
            <person name="King R."/>
        </authorList>
    </citation>
    <scope>NUCLEOTIDE SEQUENCE</scope>
</reference>
<evidence type="ECO:0000313" key="3">
    <source>
        <dbReference type="Proteomes" id="UP001153737"/>
    </source>
</evidence>